<protein>
    <submittedName>
        <fullName evidence="1">Uncharacterized protein</fullName>
    </submittedName>
</protein>
<evidence type="ECO:0000313" key="1">
    <source>
        <dbReference type="EMBL" id="AXH71290.1"/>
    </source>
</evidence>
<gene>
    <name evidence="1" type="ORF">BSP38_248</name>
</gene>
<keyword evidence="2" id="KW-1185">Reference proteome</keyword>
<organismHost>
    <name type="scientific">Bacillus subtilis</name>
    <dbReference type="NCBI Taxonomy" id="1423"/>
</organismHost>
<accession>A0A345MKA8</accession>
<sequence>MALTEAEQKRAYATLIALSDSVKSLQMSVSVDELDDLRSIAMCINRLEETLRPDNYPYSHKIRVNFKPKQKNLSWFDAFLLGMAEEAQKKAEKKRKRKEKIRKFFRRGQYARK</sequence>
<dbReference type="Proteomes" id="UP000260425">
    <property type="component" value="Segment"/>
</dbReference>
<reference evidence="1 2" key="1">
    <citation type="submission" date="2018-07" db="EMBL/GenBank/DDBJ databases">
        <title>Complete nucleotide sequence of Bacillus phage BSP38.</title>
        <authorList>
            <person name="Ghosh K."/>
            <person name="Kim K.-P."/>
        </authorList>
    </citation>
    <scope>NUCLEOTIDE SEQUENCE [LARGE SCALE GENOMIC DNA]</scope>
</reference>
<organism evidence="1 2">
    <name type="scientific">Bacillus phage BSP38</name>
    <dbReference type="NCBI Taxonomy" id="2283013"/>
    <lineage>
        <taxon>Viruses</taxon>
        <taxon>Duplodnaviria</taxon>
        <taxon>Heunggongvirae</taxon>
        <taxon>Uroviricota</taxon>
        <taxon>Caudoviricetes</taxon>
        <taxon>Herelleviridae</taxon>
        <taxon>Bastillevirinae</taxon>
        <taxon>Jeonjuvirus</taxon>
        <taxon>Jeonjuvirus BSP38</taxon>
    </lineage>
</organism>
<name>A0A345MKA8_BPBSP</name>
<evidence type="ECO:0000313" key="2">
    <source>
        <dbReference type="Proteomes" id="UP000260425"/>
    </source>
</evidence>
<dbReference type="EMBL" id="MH606185">
    <property type="protein sequence ID" value="AXH71290.1"/>
    <property type="molecule type" value="Genomic_DNA"/>
</dbReference>
<proteinExistence type="predicted"/>